<proteinExistence type="evidence at transcript level"/>
<evidence type="ECO:0000256" key="8">
    <source>
        <dbReference type="ARBA" id="ARBA00023274"/>
    </source>
</evidence>
<evidence type="ECO:0000256" key="4">
    <source>
        <dbReference type="ARBA" id="ARBA00022844"/>
    </source>
</evidence>
<keyword evidence="6 9" id="KW-0543">Viral nucleoprotein</keyword>
<dbReference type="InterPro" id="IPR002021">
    <property type="entry name" value="Paramyx_ncap"/>
</dbReference>
<evidence type="ECO:0000256" key="2">
    <source>
        <dbReference type="ARBA" id="ARBA00022497"/>
    </source>
</evidence>
<reference evidence="11" key="1">
    <citation type="submission" date="2005-08" db="EMBL/GenBank/DDBJ databases">
        <authorList>
            <person name="Sivakumar P."/>
            <person name="Dhinakar Raj G."/>
        </authorList>
    </citation>
    <scope>NUCLEOTIDE SEQUENCE</scope>
    <source>
        <strain evidence="11">2001-APVero</strain>
    </source>
</reference>
<evidence type="ECO:0000256" key="1">
    <source>
        <dbReference type="ARBA" id="ARBA00007642"/>
    </source>
</evidence>
<dbReference type="GO" id="GO:1990904">
    <property type="term" value="C:ribonucleoprotein complex"/>
    <property type="evidence" value="ECO:0007669"/>
    <property type="project" value="UniProtKB-KW"/>
</dbReference>
<dbReference type="GO" id="GO:0019013">
    <property type="term" value="C:viral nucleocapsid"/>
    <property type="evidence" value="ECO:0007669"/>
    <property type="project" value="UniProtKB-KW"/>
</dbReference>
<evidence type="ECO:0000256" key="9">
    <source>
        <dbReference type="RuleBase" id="RU361245"/>
    </source>
</evidence>
<protein>
    <recommendedName>
        <fullName evidence="9">Nucleocapsid</fullName>
    </recommendedName>
    <alternativeName>
        <fullName evidence="9">Nucleocapsid protein</fullName>
    </alternativeName>
</protein>
<keyword evidence="2 9" id="KW-1139">Helical capsid protein</keyword>
<evidence type="ECO:0000256" key="6">
    <source>
        <dbReference type="ARBA" id="ARBA00023086"/>
    </source>
</evidence>
<feature type="compositionally biased region" description="Basic and acidic residues" evidence="10">
    <location>
        <begin position="51"/>
        <end position="62"/>
    </location>
</feature>
<comment type="similarity">
    <text evidence="1 9">Belongs to the paramyxoviruses nucleocapsid family.</text>
</comment>
<dbReference type="GO" id="GO:0003723">
    <property type="term" value="F:RNA binding"/>
    <property type="evidence" value="ECO:0007669"/>
    <property type="project" value="UniProtKB-KW"/>
</dbReference>
<evidence type="ECO:0000256" key="3">
    <source>
        <dbReference type="ARBA" id="ARBA00022561"/>
    </source>
</evidence>
<keyword evidence="3 9" id="KW-0167">Capsid protein</keyword>
<comment type="subunit">
    <text evidence="9">Homomultimer; forms the nucleocapsid. Binds to the viral genomic RNA. N0 interacts with the phosphoprotein (via N-terminus); this interaction allows P to chaperon N0 to avoid N polymerization before encapsidation. Interacts as N-RNA template with the phosphoprotein (via C-terminus); this interaction positions the polymerase on the template.</text>
</comment>
<dbReference type="GO" id="GO:0030430">
    <property type="term" value="C:host cell cytoplasm"/>
    <property type="evidence" value="ECO:0007669"/>
    <property type="project" value="UniProtKB-SubCell"/>
</dbReference>
<dbReference type="EMBL" id="DQ185587">
    <property type="protein sequence ID" value="ABA33748.1"/>
    <property type="molecule type" value="mRNA"/>
</dbReference>
<evidence type="ECO:0000256" key="5">
    <source>
        <dbReference type="ARBA" id="ARBA00022884"/>
    </source>
</evidence>
<evidence type="ECO:0000256" key="10">
    <source>
        <dbReference type="SAM" id="MobiDB-lite"/>
    </source>
</evidence>
<keyword evidence="4 9" id="KW-0946">Virion</keyword>
<accession>Q3HWX9</accession>
<feature type="non-terminal residue" evidence="11">
    <location>
        <position position="90"/>
    </location>
</feature>
<dbReference type="GO" id="GO:0005198">
    <property type="term" value="F:structural molecule activity"/>
    <property type="evidence" value="ECO:0007669"/>
    <property type="project" value="InterPro"/>
</dbReference>
<comment type="subcellular location">
    <subcellularLocation>
        <location evidence="9">Virion</location>
    </subcellularLocation>
    <subcellularLocation>
        <location evidence="9">Host cytoplasm</location>
    </subcellularLocation>
</comment>
<evidence type="ECO:0000313" key="11">
    <source>
        <dbReference type="EMBL" id="ABA33748.1"/>
    </source>
</evidence>
<keyword evidence="8 9" id="KW-0687">Ribonucleoprotein</keyword>
<keyword evidence="5 9" id="KW-0694">RNA-binding</keyword>
<reference evidence="11" key="2">
    <citation type="submission" date="2005-09" db="EMBL/GenBank/DDBJ databases">
        <title>Partial 3' nucleoprotein cDNA sequencing of Peste des petits ruminants virus in India.</title>
        <authorList>
            <person name="Senthil Kumar C."/>
            <person name="Dhinakar Raj G."/>
            <person name="Ramadass P."/>
        </authorList>
    </citation>
    <scope>NUCLEOTIDE SEQUENCE</scope>
    <source>
        <strain evidence="11">2001-APVero</strain>
    </source>
</reference>
<comment type="function">
    <text evidence="9">Forms the helical nucleocapsid (NC), protecting the genome from nucleases.</text>
</comment>
<sequence>IASQTGDERTVRGTGPRQAQVSFLQHKTDEGESPTPATREEVKAAIPNGSEGRDTKRTRSEEKLPANCFRRSCKRMNSRESLVKTLVRLK</sequence>
<name>Q3HWX9_9MONO</name>
<organism evidence="11">
    <name type="scientific">Morbillivirus caprinae</name>
    <dbReference type="NCBI Taxonomy" id="3052343"/>
    <lineage>
        <taxon>Viruses</taxon>
        <taxon>Riboviria</taxon>
        <taxon>Orthornavirae</taxon>
        <taxon>Negarnaviricota</taxon>
        <taxon>Haploviricotina</taxon>
        <taxon>Monjiviricetes</taxon>
        <taxon>Mononegavirales</taxon>
        <taxon>Paramyxoviridae</taxon>
        <taxon>Orthoparamyxovirinae</taxon>
        <taxon>Morbillivirus</taxon>
    </lineage>
</organism>
<evidence type="ECO:0000256" key="7">
    <source>
        <dbReference type="ARBA" id="ARBA00023200"/>
    </source>
</evidence>
<feature type="region of interest" description="Disordered" evidence="10">
    <location>
        <begin position="1"/>
        <end position="62"/>
    </location>
</feature>
<dbReference type="Pfam" id="PF00973">
    <property type="entry name" value="Paramyxo_ncap"/>
    <property type="match status" value="1"/>
</dbReference>
<keyword evidence="7 9" id="KW-1035">Host cytoplasm</keyword>
<dbReference type="GO" id="GO:0019029">
    <property type="term" value="C:helical viral capsid"/>
    <property type="evidence" value="ECO:0007669"/>
    <property type="project" value="UniProtKB-KW"/>
</dbReference>
<feature type="non-terminal residue" evidence="11">
    <location>
        <position position="1"/>
    </location>
</feature>
<feature type="compositionally biased region" description="Basic and acidic residues" evidence="10">
    <location>
        <begin position="1"/>
        <end position="11"/>
    </location>
</feature>